<reference evidence="2" key="1">
    <citation type="submission" date="2023-04" db="EMBL/GenBank/DDBJ databases">
        <title>Phytophthora fragariaefolia NBRC 109709.</title>
        <authorList>
            <person name="Ichikawa N."/>
            <person name="Sato H."/>
            <person name="Tonouchi N."/>
        </authorList>
    </citation>
    <scope>NUCLEOTIDE SEQUENCE</scope>
    <source>
        <strain evidence="2">NBRC 109709</strain>
    </source>
</reference>
<gene>
    <name evidence="2" type="ORF">Pfra01_002402100</name>
</gene>
<proteinExistence type="predicted"/>
<feature type="compositionally biased region" description="Pro residues" evidence="1">
    <location>
        <begin position="403"/>
        <end position="413"/>
    </location>
</feature>
<protein>
    <submittedName>
        <fullName evidence="2">Unnamed protein product</fullName>
    </submittedName>
</protein>
<feature type="compositionally biased region" description="Polar residues" evidence="1">
    <location>
        <begin position="43"/>
        <end position="54"/>
    </location>
</feature>
<sequence>MLQANQNLILQQQRELVQSSRSPRRSIYAAAAFGNAAPPTQAPSYPQGTPTSGGEESVAPPSRPWDDTGGYVARVSLEADDEDWNVPVNEEEAEASHTFDYNEETVVNNYDNVEMWNRDDAASAERYEEGLTTMETTEEEHTTVETTDGERPVTVGYATTTEECRPNESAMGVLANEEVALDLKNDETANEEPSERAPGMLATGEVAYDLEEPYLRTEEPSERATGALTSEEVTYNLGEPYLRTEKPSERTIGALTSAEVAHDLEDDCLRMGESSGSATGELTTGNNERLSRKTTVNVCNGARCRCLEALPVVVERVNFLPSRKAEGNASVAPAEKKTDKKESDFPSEEIGVPFPVTPEYDRNADPSGLEKVSEASEDDLEEVESTEKSSGVLDEQAAVTEAAPPPGEPPPPHTRLFTEEELGALEAKKPSPMSVELEGYDKELEERLFSLDEAELKERVVKNAAKAEELSLEELSVMLNLPLETLERTREASPGELSTPEHTKPESADDDVASVMEEVVAAVVSSGRVATTMVDESRVIANICVPRDGSERKDEGAAPALPFRLRTFVRSVVFLLILDEEAKKWRALP</sequence>
<organism evidence="2 3">
    <name type="scientific">Phytophthora fragariaefolia</name>
    <dbReference type="NCBI Taxonomy" id="1490495"/>
    <lineage>
        <taxon>Eukaryota</taxon>
        <taxon>Sar</taxon>
        <taxon>Stramenopiles</taxon>
        <taxon>Oomycota</taxon>
        <taxon>Peronosporomycetes</taxon>
        <taxon>Peronosporales</taxon>
        <taxon>Peronosporaceae</taxon>
        <taxon>Phytophthora</taxon>
    </lineage>
</organism>
<feature type="region of interest" description="Disordered" evidence="1">
    <location>
        <begin position="31"/>
        <end position="68"/>
    </location>
</feature>
<dbReference type="AlphaFoldDB" id="A0A9W7D7Y1"/>
<evidence type="ECO:0000256" key="1">
    <source>
        <dbReference type="SAM" id="MobiDB-lite"/>
    </source>
</evidence>
<accession>A0A9W7D7Y1</accession>
<dbReference type="Proteomes" id="UP001165121">
    <property type="component" value="Unassembled WGS sequence"/>
</dbReference>
<evidence type="ECO:0000313" key="2">
    <source>
        <dbReference type="EMBL" id="GMF56589.1"/>
    </source>
</evidence>
<keyword evidence="3" id="KW-1185">Reference proteome</keyword>
<name>A0A9W7D7Y1_9STRA</name>
<evidence type="ECO:0000313" key="3">
    <source>
        <dbReference type="Proteomes" id="UP001165121"/>
    </source>
</evidence>
<feature type="region of interest" description="Disordered" evidence="1">
    <location>
        <begin position="324"/>
        <end position="416"/>
    </location>
</feature>
<comment type="caution">
    <text evidence="2">The sequence shown here is derived from an EMBL/GenBank/DDBJ whole genome shotgun (WGS) entry which is preliminary data.</text>
</comment>
<feature type="compositionally biased region" description="Basic and acidic residues" evidence="1">
    <location>
        <begin position="334"/>
        <end position="344"/>
    </location>
</feature>
<dbReference type="EMBL" id="BSXT01004060">
    <property type="protein sequence ID" value="GMF56589.1"/>
    <property type="molecule type" value="Genomic_DNA"/>
</dbReference>
<feature type="compositionally biased region" description="Acidic residues" evidence="1">
    <location>
        <begin position="375"/>
        <end position="384"/>
    </location>
</feature>
<dbReference type="OrthoDB" id="141370at2759"/>